<evidence type="ECO:0000259" key="10">
    <source>
        <dbReference type="Pfam" id="PF00905"/>
    </source>
</evidence>
<reference evidence="12" key="2">
    <citation type="journal article" date="2021" name="PeerJ">
        <title>Extensive microbial diversity within the chicken gut microbiome revealed by metagenomics and culture.</title>
        <authorList>
            <person name="Gilroy R."/>
            <person name="Ravi A."/>
            <person name="Getino M."/>
            <person name="Pursley I."/>
            <person name="Horton D.L."/>
            <person name="Alikhan N.F."/>
            <person name="Baker D."/>
            <person name="Gharbi K."/>
            <person name="Hall N."/>
            <person name="Watson M."/>
            <person name="Adriaenssens E.M."/>
            <person name="Foster-Nyarko E."/>
            <person name="Jarju S."/>
            <person name="Secka A."/>
            <person name="Antonio M."/>
            <person name="Oren A."/>
            <person name="Chaudhuri R.R."/>
            <person name="La Ragione R."/>
            <person name="Hildebrand F."/>
            <person name="Pallen M.J."/>
        </authorList>
    </citation>
    <scope>NUCLEOTIDE SEQUENCE</scope>
    <source>
        <strain evidence="12">2830</strain>
    </source>
</reference>
<name>A0A9D1KYC9_9FIRM</name>
<dbReference type="Gene3D" id="3.90.1310.10">
    <property type="entry name" value="Penicillin-binding protein 2a (Domain 2)"/>
    <property type="match status" value="1"/>
</dbReference>
<keyword evidence="8" id="KW-0472">Membrane</keyword>
<evidence type="ECO:0000256" key="1">
    <source>
        <dbReference type="ARBA" id="ARBA00001526"/>
    </source>
</evidence>
<evidence type="ECO:0000313" key="12">
    <source>
        <dbReference type="EMBL" id="HIU10982.1"/>
    </source>
</evidence>
<evidence type="ECO:0000256" key="4">
    <source>
        <dbReference type="ARBA" id="ARBA00007898"/>
    </source>
</evidence>
<evidence type="ECO:0000256" key="2">
    <source>
        <dbReference type="ARBA" id="ARBA00004370"/>
    </source>
</evidence>
<feature type="domain" description="Penicillin-binding protein dimerisation" evidence="11">
    <location>
        <begin position="54"/>
        <end position="225"/>
    </location>
</feature>
<keyword evidence="6" id="KW-0732">Signal</keyword>
<dbReference type="GO" id="GO:0046677">
    <property type="term" value="P:response to antibiotic"/>
    <property type="evidence" value="ECO:0007669"/>
    <property type="project" value="UniProtKB-KW"/>
</dbReference>
<evidence type="ECO:0000256" key="3">
    <source>
        <dbReference type="ARBA" id="ARBA00007171"/>
    </source>
</evidence>
<dbReference type="Proteomes" id="UP000824124">
    <property type="component" value="Unassembled WGS sequence"/>
</dbReference>
<dbReference type="GO" id="GO:0008800">
    <property type="term" value="F:beta-lactamase activity"/>
    <property type="evidence" value="ECO:0007669"/>
    <property type="project" value="UniProtKB-EC"/>
</dbReference>
<accession>A0A9D1KYC9</accession>
<keyword evidence="7" id="KW-0378">Hydrolase</keyword>
<dbReference type="InterPro" id="IPR012338">
    <property type="entry name" value="Beta-lactam/transpept-like"/>
</dbReference>
<evidence type="ECO:0000259" key="11">
    <source>
        <dbReference type="Pfam" id="PF03717"/>
    </source>
</evidence>
<evidence type="ECO:0000256" key="9">
    <source>
        <dbReference type="ARBA" id="ARBA00023251"/>
    </source>
</evidence>
<comment type="catalytic activity">
    <reaction evidence="1">
        <text>a beta-lactam + H2O = a substituted beta-amino acid</text>
        <dbReference type="Rhea" id="RHEA:20401"/>
        <dbReference type="ChEBI" id="CHEBI:15377"/>
        <dbReference type="ChEBI" id="CHEBI:35627"/>
        <dbReference type="ChEBI" id="CHEBI:140347"/>
        <dbReference type="EC" id="3.5.2.6"/>
    </reaction>
</comment>
<keyword evidence="9" id="KW-0046">Antibiotic resistance</keyword>
<feature type="domain" description="Penicillin-binding protein transpeptidase" evidence="10">
    <location>
        <begin position="263"/>
        <end position="556"/>
    </location>
</feature>
<gene>
    <name evidence="12" type="ORF">IAB00_07105</name>
</gene>
<dbReference type="GO" id="GO:0008658">
    <property type="term" value="F:penicillin binding"/>
    <property type="evidence" value="ECO:0007669"/>
    <property type="project" value="InterPro"/>
</dbReference>
<dbReference type="InterPro" id="IPR050515">
    <property type="entry name" value="Beta-lactam/transpept"/>
</dbReference>
<evidence type="ECO:0000313" key="13">
    <source>
        <dbReference type="Proteomes" id="UP000824124"/>
    </source>
</evidence>
<reference evidence="12" key="1">
    <citation type="submission" date="2020-10" db="EMBL/GenBank/DDBJ databases">
        <authorList>
            <person name="Gilroy R."/>
        </authorList>
    </citation>
    <scope>NUCLEOTIDE SEQUENCE</scope>
    <source>
        <strain evidence="12">2830</strain>
    </source>
</reference>
<evidence type="ECO:0000256" key="8">
    <source>
        <dbReference type="ARBA" id="ARBA00023136"/>
    </source>
</evidence>
<dbReference type="PANTHER" id="PTHR30627:SF6">
    <property type="entry name" value="BETA-LACTAMASE YBXI-RELATED"/>
    <property type="match status" value="1"/>
</dbReference>
<dbReference type="InterPro" id="IPR036138">
    <property type="entry name" value="PBP_dimer_sf"/>
</dbReference>
<comment type="subcellular location">
    <subcellularLocation>
        <location evidence="2">Membrane</location>
    </subcellularLocation>
</comment>
<comment type="caution">
    <text evidence="12">The sequence shown here is derived from an EMBL/GenBank/DDBJ whole genome shotgun (WGS) entry which is preliminary data.</text>
</comment>
<comment type="similarity">
    <text evidence="3">Belongs to the transpeptidase family.</text>
</comment>
<proteinExistence type="inferred from homology"/>
<dbReference type="Gene3D" id="3.40.710.10">
    <property type="entry name" value="DD-peptidase/beta-lactamase superfamily"/>
    <property type="match status" value="1"/>
</dbReference>
<evidence type="ECO:0000256" key="6">
    <source>
        <dbReference type="ARBA" id="ARBA00022729"/>
    </source>
</evidence>
<dbReference type="Pfam" id="PF00905">
    <property type="entry name" value="Transpeptidase"/>
    <property type="match status" value="1"/>
</dbReference>
<dbReference type="AlphaFoldDB" id="A0A9D1KYC9"/>
<dbReference type="EMBL" id="DVMH01000035">
    <property type="protein sequence ID" value="HIU10982.1"/>
    <property type="molecule type" value="Genomic_DNA"/>
</dbReference>
<evidence type="ECO:0000256" key="5">
    <source>
        <dbReference type="ARBA" id="ARBA00012865"/>
    </source>
</evidence>
<organism evidence="12 13">
    <name type="scientific">Candidatus Avidehalobacter gallistercoris</name>
    <dbReference type="NCBI Taxonomy" id="2840694"/>
    <lineage>
        <taxon>Bacteria</taxon>
        <taxon>Bacillati</taxon>
        <taxon>Bacillota</taxon>
        <taxon>Clostridia</taxon>
        <taxon>Eubacteriales</taxon>
        <taxon>Peptococcaceae</taxon>
        <taxon>Peptococcaceae incertae sedis</taxon>
        <taxon>Candidatus Avidehalobacter</taxon>
    </lineage>
</organism>
<dbReference type="Pfam" id="PF03717">
    <property type="entry name" value="PBP_dimer"/>
    <property type="match status" value="1"/>
</dbReference>
<dbReference type="InterPro" id="IPR001460">
    <property type="entry name" value="PCN-bd_Tpept"/>
</dbReference>
<sequence length="572" mass="62113">MLYSERLRRVSSLLLLAFALLFVRLWWLNCWRGDDFVALAQNQRLLTLAEREFQRGDFLDRNGRSFTNRAERCLLVFPSLTRQDEQHNTAYYQTFLTELLDSLHLSSSPEAYNLKSRLAANEPFLLARNLSETQEQQVNERASNLCGIFVCVYQPRYAADSPAAHILGYVGPSSETEQQQLASAGLADPEYIGKCGLEQQYDALLRGRPSAQIAAAVDEQGRMAANGLREIPPGGQDSALNVRLTLDATYQQICEEAMQGKNGAAVLLDVTNGDVLTMVSSPGFDQSVGQPAAAGDVYLNKALSYYPPASVFKLVLALAALDNDISIDGEDFACSGGITLSNGHTVNCWQEKGHGAEDMQAALANSCNPYFITLGQKLGGKLIAEYAWRLGMTEQVLRGLDVKSQNMLDFSSAVPADVANVSIGEKGIRATPLMLARLMATIANGGKLVEPRLVINLETAQGRTVQSIESSEPRQVVKPESAAKLRQMLRTAVTNGTGKPVNSQLIAISGKTGTSQNFGVWFAGFFPSDEPRWAMAVYIADGESGGGDAGRVCREVAEKLALLEGIANQSRV</sequence>
<dbReference type="GO" id="GO:0005886">
    <property type="term" value="C:plasma membrane"/>
    <property type="evidence" value="ECO:0007669"/>
    <property type="project" value="TreeGrafter"/>
</dbReference>
<dbReference type="Gene3D" id="3.30.1390.30">
    <property type="entry name" value="Penicillin-binding protein 2a, domain 3"/>
    <property type="match status" value="1"/>
</dbReference>
<dbReference type="EC" id="3.5.2.6" evidence="5"/>
<comment type="similarity">
    <text evidence="4">Belongs to the class-D beta-lactamase family.</text>
</comment>
<evidence type="ECO:0000256" key="7">
    <source>
        <dbReference type="ARBA" id="ARBA00022801"/>
    </source>
</evidence>
<dbReference type="GO" id="GO:0071555">
    <property type="term" value="P:cell wall organization"/>
    <property type="evidence" value="ECO:0007669"/>
    <property type="project" value="TreeGrafter"/>
</dbReference>
<dbReference type="PANTHER" id="PTHR30627">
    <property type="entry name" value="PEPTIDOGLYCAN D,D-TRANSPEPTIDASE"/>
    <property type="match status" value="1"/>
</dbReference>
<protein>
    <recommendedName>
        <fullName evidence="5">beta-lactamase</fullName>
        <ecNumber evidence="5">3.5.2.6</ecNumber>
    </recommendedName>
</protein>
<dbReference type="SUPFAM" id="SSF56601">
    <property type="entry name" value="beta-lactamase/transpeptidase-like"/>
    <property type="match status" value="1"/>
</dbReference>
<dbReference type="InterPro" id="IPR005311">
    <property type="entry name" value="PBP_dimer"/>
</dbReference>
<dbReference type="SUPFAM" id="SSF56519">
    <property type="entry name" value="Penicillin binding protein dimerisation domain"/>
    <property type="match status" value="1"/>
</dbReference>